<evidence type="ECO:0000313" key="6">
    <source>
        <dbReference type="Proteomes" id="UP000008068"/>
    </source>
</evidence>
<keyword evidence="1 3" id="KW-0479">Metal-binding</keyword>
<dbReference type="AlphaFoldDB" id="G0MI82"/>
<dbReference type="PROSITE" id="PS50089">
    <property type="entry name" value="ZF_RING_2"/>
    <property type="match status" value="1"/>
</dbReference>
<dbReference type="InterPro" id="IPR001841">
    <property type="entry name" value="Znf_RING"/>
</dbReference>
<evidence type="ECO:0000256" key="1">
    <source>
        <dbReference type="ARBA" id="ARBA00022771"/>
    </source>
</evidence>
<sequence length="445" mass="51194">MLYLTSFYCLLHTRQVQVFDDDEHKPIIGSCGHMICLECFQSKKSSSCPFCQKENAFDQAKPNYAAIGLIEQCGKDLRRSVEMWFSGENYGEGLCSKCVKTKTLRICLTCHRDELCESLGDELRLRMRSELDLLNLSRHAICSDCLIENPAEKGHRSVKIDDIKYSKEDIEAISSGIFMRLYSSIAPVADSNFFPCELRKYVYENIGREPGIKDCCISCLKVLDRYEVGSSCKHDTQETIEKMGTEKSLKYEINRLLIQHLERNEFSNYHKDDVRFEYNACNTFSEMLVNCTEALADLMNLGDHICQLRSIRLQHISLNTLNLVCIKSSQFAESKILTGTYRAQVKTFQRESQDKSHCKCTAIWEHNEKMLDKTSRENNGACKKYYDLRNQMIQMANYALEQDIGGCPMYFDHGIVLDASVLEELEKGSYTDFAETLENMDFDLD</sequence>
<accession>G0MI82</accession>
<evidence type="ECO:0000256" key="2">
    <source>
        <dbReference type="ARBA" id="ARBA00022833"/>
    </source>
</evidence>
<dbReference type="HOGENOM" id="CLU_042453_0_0_1"/>
<gene>
    <name evidence="5" type="ORF">CAEBREN_08090</name>
</gene>
<name>G0MI82_CAEBE</name>
<keyword evidence="6" id="KW-1185">Reference proteome</keyword>
<proteinExistence type="predicted"/>
<dbReference type="Proteomes" id="UP000008068">
    <property type="component" value="Unassembled WGS sequence"/>
</dbReference>
<keyword evidence="1 3" id="KW-0863">Zinc-finger</keyword>
<reference evidence="6" key="1">
    <citation type="submission" date="2011-07" db="EMBL/GenBank/DDBJ databases">
        <authorList>
            <consortium name="Caenorhabditis brenneri Sequencing and Analysis Consortium"/>
            <person name="Wilson R.K."/>
        </authorList>
    </citation>
    <scope>NUCLEOTIDE SEQUENCE [LARGE SCALE GENOMIC DNA]</scope>
    <source>
        <strain evidence="6">PB2801</strain>
    </source>
</reference>
<dbReference type="InterPro" id="IPR013083">
    <property type="entry name" value="Znf_RING/FYVE/PHD"/>
</dbReference>
<evidence type="ECO:0000256" key="3">
    <source>
        <dbReference type="PROSITE-ProRule" id="PRU00175"/>
    </source>
</evidence>
<keyword evidence="2" id="KW-0862">Zinc</keyword>
<dbReference type="OrthoDB" id="5813525at2759"/>
<evidence type="ECO:0000313" key="5">
    <source>
        <dbReference type="EMBL" id="EGT59274.1"/>
    </source>
</evidence>
<dbReference type="Gene3D" id="3.30.40.10">
    <property type="entry name" value="Zinc/RING finger domain, C3HC4 (zinc finger)"/>
    <property type="match status" value="1"/>
</dbReference>
<dbReference type="STRING" id="135651.G0MI82"/>
<feature type="domain" description="RING-type" evidence="4">
    <location>
        <begin position="9"/>
        <end position="52"/>
    </location>
</feature>
<protein>
    <recommendedName>
        <fullName evidence="4">RING-type domain-containing protein</fullName>
    </recommendedName>
</protein>
<dbReference type="EMBL" id="GL379795">
    <property type="protein sequence ID" value="EGT59274.1"/>
    <property type="molecule type" value="Genomic_DNA"/>
</dbReference>
<dbReference type="InParanoid" id="G0MI82"/>
<dbReference type="Pfam" id="PF14447">
    <property type="entry name" value="Prok-RING_4"/>
    <property type="match status" value="1"/>
</dbReference>
<dbReference type="GO" id="GO:0008270">
    <property type="term" value="F:zinc ion binding"/>
    <property type="evidence" value="ECO:0007669"/>
    <property type="project" value="UniProtKB-KW"/>
</dbReference>
<dbReference type="SUPFAM" id="SSF57850">
    <property type="entry name" value="RING/U-box"/>
    <property type="match status" value="1"/>
</dbReference>
<organism evidence="6">
    <name type="scientific">Caenorhabditis brenneri</name>
    <name type="common">Nematode worm</name>
    <dbReference type="NCBI Taxonomy" id="135651"/>
    <lineage>
        <taxon>Eukaryota</taxon>
        <taxon>Metazoa</taxon>
        <taxon>Ecdysozoa</taxon>
        <taxon>Nematoda</taxon>
        <taxon>Chromadorea</taxon>
        <taxon>Rhabditida</taxon>
        <taxon>Rhabditina</taxon>
        <taxon>Rhabditomorpha</taxon>
        <taxon>Rhabditoidea</taxon>
        <taxon>Rhabditidae</taxon>
        <taxon>Peloderinae</taxon>
        <taxon>Caenorhabditis</taxon>
    </lineage>
</organism>
<evidence type="ECO:0000259" key="4">
    <source>
        <dbReference type="PROSITE" id="PS50089"/>
    </source>
</evidence>